<protein>
    <submittedName>
        <fullName evidence="1">Uncharacterized protein</fullName>
    </submittedName>
</protein>
<dbReference type="EMBL" id="BAPV01000003">
    <property type="protein sequence ID" value="GBQ84392.1"/>
    <property type="molecule type" value="Genomic_DNA"/>
</dbReference>
<organism evidence="1 2">
    <name type="scientific">Asaia krungthepensis NRIC 0535</name>
    <dbReference type="NCBI Taxonomy" id="1307925"/>
    <lineage>
        <taxon>Bacteria</taxon>
        <taxon>Pseudomonadati</taxon>
        <taxon>Pseudomonadota</taxon>
        <taxon>Alphaproteobacteria</taxon>
        <taxon>Acetobacterales</taxon>
        <taxon>Acetobacteraceae</taxon>
        <taxon>Asaia</taxon>
    </lineage>
</organism>
<comment type="caution">
    <text evidence="1">The sequence shown here is derived from an EMBL/GenBank/DDBJ whole genome shotgun (WGS) entry which is preliminary data.</text>
</comment>
<keyword evidence="2" id="KW-1185">Reference proteome</keyword>
<dbReference type="Proteomes" id="UP001062776">
    <property type="component" value="Unassembled WGS sequence"/>
</dbReference>
<sequence length="327" mass="35682">MQTLSEDRARFAASLAETCVESATTLPLLGGPDDAPVIPVRIEGKDAAMVVSPLFGHLFVRNAGAIWFEQGPTHKMIAQDHAVTLTEITKVDTLEIGPIVLHDLLAERLEDAPIRLVKGRPLVGVIGRPLLQHFRLMLMLDVPHEKLGLLVWRDAPQCAAGPQGLFTRKPVVIDLDADARITALIDNHPVRIRLDPDLVRSALPRDVVLGTLATAGDLGQDQPVVTQFGTMERGVRHRFKSLRLGSRDLGATEFLVLENLDEGALGASFFRREVTLIDFDHGKFLFAPATSQVNQPDLGLHFDASHEGIATVHDTPRQATAERSGTN</sequence>
<reference evidence="1" key="1">
    <citation type="submission" date="2013-04" db="EMBL/GenBank/DDBJ databases">
        <title>The genome sequencing project of 58 acetic acid bacteria.</title>
        <authorList>
            <person name="Okamoto-Kainuma A."/>
            <person name="Ishikawa M."/>
            <person name="Umino S."/>
            <person name="Koizumi Y."/>
            <person name="Shiwa Y."/>
            <person name="Yoshikawa H."/>
            <person name="Matsutani M."/>
            <person name="Matsushita K."/>
        </authorList>
    </citation>
    <scope>NUCLEOTIDE SEQUENCE</scope>
    <source>
        <strain evidence="1">NRIC 0535</strain>
    </source>
</reference>
<evidence type="ECO:0000313" key="2">
    <source>
        <dbReference type="Proteomes" id="UP001062776"/>
    </source>
</evidence>
<accession>A0ABQ0PY00</accession>
<name>A0ABQ0PY00_9PROT</name>
<proteinExistence type="predicted"/>
<evidence type="ECO:0000313" key="1">
    <source>
        <dbReference type="EMBL" id="GBQ84392.1"/>
    </source>
</evidence>
<gene>
    <name evidence="1" type="ORF">AA0535_0490</name>
</gene>